<dbReference type="EMBL" id="QYCY01000004">
    <property type="protein sequence ID" value="RLV71750.1"/>
    <property type="molecule type" value="Genomic_DNA"/>
</dbReference>
<protein>
    <submittedName>
        <fullName evidence="2">Uncharacterized protein</fullName>
    </submittedName>
</protein>
<gene>
    <name evidence="2" type="ORF">D3C57_144525</name>
</gene>
<feature type="region of interest" description="Disordered" evidence="1">
    <location>
        <begin position="69"/>
        <end position="90"/>
    </location>
</feature>
<evidence type="ECO:0000313" key="3">
    <source>
        <dbReference type="Proteomes" id="UP000281594"/>
    </source>
</evidence>
<name>A0A0A0NPC8_STRRN</name>
<feature type="region of interest" description="Disordered" evidence="1">
    <location>
        <begin position="1"/>
        <end position="27"/>
    </location>
</feature>
<proteinExistence type="predicted"/>
<sequence length="90" mass="9343">MGKSREGKQSPCQEDFDRVDDDIGAEAAGQFAHGRHGVSVSEVGGVSRPHRLCGLELSAVDVHRDDLCRAGEPGSGDRVVPDAAAADDSG</sequence>
<dbReference type="KEGG" id="src:M271_50270"/>
<evidence type="ECO:0000313" key="2">
    <source>
        <dbReference type="EMBL" id="RLV71750.1"/>
    </source>
</evidence>
<comment type="caution">
    <text evidence="2">The sequence shown here is derived from an EMBL/GenBank/DDBJ whole genome shotgun (WGS) entry which is preliminary data.</text>
</comment>
<evidence type="ECO:0000256" key="1">
    <source>
        <dbReference type="SAM" id="MobiDB-lite"/>
    </source>
</evidence>
<dbReference type="HOGENOM" id="CLU_2439564_0_0_11"/>
<organism evidence="2 3">
    <name type="scientific">Streptomyces rapamycinicus (strain ATCC 29253 / DSM 41530 / NRRL 5491 / AYB-994)</name>
    <name type="common">Streptomyces hygroscopicus (strain ATCC 29253)</name>
    <dbReference type="NCBI Taxonomy" id="1343740"/>
    <lineage>
        <taxon>Bacteria</taxon>
        <taxon>Bacillati</taxon>
        <taxon>Actinomycetota</taxon>
        <taxon>Actinomycetes</taxon>
        <taxon>Kitasatosporales</taxon>
        <taxon>Streptomycetaceae</taxon>
        <taxon>Streptomyces</taxon>
        <taxon>Streptomyces violaceusniger group</taxon>
    </lineage>
</organism>
<reference evidence="2 3" key="1">
    <citation type="journal article" date="2018" name="J. Biol. Chem.">
        <title>Discovery of the actinoplanic acid pathway in Streptomyces rapamycinicus reveals a genetically conserved synergism with rapamycin.</title>
        <authorList>
            <person name="Mrak P."/>
            <person name="Krastel P."/>
            <person name="Pivk Lukancic P."/>
            <person name="Tao J."/>
            <person name="Pistorius D."/>
            <person name="Moore C.M."/>
        </authorList>
    </citation>
    <scope>NUCLEOTIDE SEQUENCE [LARGE SCALE GENOMIC DNA]</scope>
    <source>
        <strain evidence="2 3">NRRL 5491</strain>
    </source>
</reference>
<dbReference type="Proteomes" id="UP000281594">
    <property type="component" value="Unassembled WGS sequence"/>
</dbReference>
<dbReference type="AlphaFoldDB" id="A0A0A0NPC8"/>
<accession>A0A0A0NPC8</accession>